<protein>
    <submittedName>
        <fullName evidence="1">499_t:CDS:1</fullName>
    </submittedName>
</protein>
<dbReference type="EMBL" id="CAJVPT010015443">
    <property type="protein sequence ID" value="CAG8611692.1"/>
    <property type="molecule type" value="Genomic_DNA"/>
</dbReference>
<sequence>LKKILQPDEDQSYYHVVCGEHGTGKTTLTRIASREKILEDFGIAFGQSLNFAFEECISFTEHFMMKILGHTNTLEAFKRASAVYEAKHNKPPVIVYDNIAKLVSVNPKVLDTLQDDAKMNADHRKYIAVFVSGEGSVPRRMEYKPVIEIGDLSEEESMEYLVDKRKINSLEAKKLYDLIGGRIVELKSTADKFQAKQPFEAQVFGTVYDNLEKAEMNPRQPYHESAKIIIRALLNSDGMIHVSKLREMAKVEPSKLLDGKC</sequence>
<reference evidence="1" key="1">
    <citation type="submission" date="2021-06" db="EMBL/GenBank/DDBJ databases">
        <authorList>
            <person name="Kallberg Y."/>
            <person name="Tangrot J."/>
            <person name="Rosling A."/>
        </authorList>
    </citation>
    <scope>NUCLEOTIDE SEQUENCE</scope>
    <source>
        <strain evidence="1">CL356</strain>
    </source>
</reference>
<accession>A0ACA9MWP1</accession>
<gene>
    <name evidence="1" type="ORF">ACOLOM_LOCUS7035</name>
</gene>
<proteinExistence type="predicted"/>
<keyword evidence="2" id="KW-1185">Reference proteome</keyword>
<evidence type="ECO:0000313" key="2">
    <source>
        <dbReference type="Proteomes" id="UP000789525"/>
    </source>
</evidence>
<name>A0ACA9MWP1_9GLOM</name>
<feature type="non-terminal residue" evidence="1">
    <location>
        <position position="1"/>
    </location>
</feature>
<dbReference type="Proteomes" id="UP000789525">
    <property type="component" value="Unassembled WGS sequence"/>
</dbReference>
<evidence type="ECO:0000313" key="1">
    <source>
        <dbReference type="EMBL" id="CAG8611692.1"/>
    </source>
</evidence>
<organism evidence="1 2">
    <name type="scientific">Acaulospora colombiana</name>
    <dbReference type="NCBI Taxonomy" id="27376"/>
    <lineage>
        <taxon>Eukaryota</taxon>
        <taxon>Fungi</taxon>
        <taxon>Fungi incertae sedis</taxon>
        <taxon>Mucoromycota</taxon>
        <taxon>Glomeromycotina</taxon>
        <taxon>Glomeromycetes</taxon>
        <taxon>Diversisporales</taxon>
        <taxon>Acaulosporaceae</taxon>
        <taxon>Acaulospora</taxon>
    </lineage>
</organism>
<comment type="caution">
    <text evidence="1">The sequence shown here is derived from an EMBL/GenBank/DDBJ whole genome shotgun (WGS) entry which is preliminary data.</text>
</comment>